<dbReference type="AlphaFoldDB" id="A0A1V4SJI8"/>
<comment type="caution">
    <text evidence="3">The sequence shown here is derived from an EMBL/GenBank/DDBJ whole genome shotgun (WGS) entry which is preliminary data.</text>
</comment>
<proteinExistence type="predicted"/>
<reference evidence="3 4" key="1">
    <citation type="submission" date="2017-03" db="EMBL/GenBank/DDBJ databases">
        <title>Genome sequence of Clostridium hungatei DSM 14427.</title>
        <authorList>
            <person name="Poehlein A."/>
            <person name="Daniel R."/>
        </authorList>
    </citation>
    <scope>NUCLEOTIDE SEQUENCE [LARGE SCALE GENOMIC DNA]</scope>
    <source>
        <strain evidence="3 4">DSM 14427</strain>
    </source>
</reference>
<dbReference type="STRING" id="48256.CLHUN_27620"/>
<evidence type="ECO:0000313" key="4">
    <source>
        <dbReference type="Proteomes" id="UP000191554"/>
    </source>
</evidence>
<name>A0A1V4SJI8_RUMHU</name>
<feature type="domain" description="YcxB-like C-terminal" evidence="2">
    <location>
        <begin position="124"/>
        <end position="170"/>
    </location>
</feature>
<dbReference type="Proteomes" id="UP000191554">
    <property type="component" value="Unassembled WGS sequence"/>
</dbReference>
<dbReference type="Pfam" id="PF14317">
    <property type="entry name" value="YcxB"/>
    <property type="match status" value="1"/>
</dbReference>
<feature type="transmembrane region" description="Helical" evidence="1">
    <location>
        <begin position="36"/>
        <end position="56"/>
    </location>
</feature>
<feature type="transmembrane region" description="Helical" evidence="1">
    <location>
        <begin position="76"/>
        <end position="99"/>
    </location>
</feature>
<evidence type="ECO:0000313" key="3">
    <source>
        <dbReference type="EMBL" id="OPX43417.1"/>
    </source>
</evidence>
<dbReference type="EMBL" id="MZGX01000018">
    <property type="protein sequence ID" value="OPX43417.1"/>
    <property type="molecule type" value="Genomic_DNA"/>
</dbReference>
<dbReference type="OrthoDB" id="2631198at2"/>
<keyword evidence="4" id="KW-1185">Reference proteome</keyword>
<keyword evidence="1" id="KW-0812">Transmembrane</keyword>
<protein>
    <recommendedName>
        <fullName evidence="2">YcxB-like C-terminal domain-containing protein</fullName>
    </recommendedName>
</protein>
<accession>A0A1V4SJI8</accession>
<sequence length="198" mass="23318">MDNGDSKMVFKSKLEKEDYLKACKVILKMKRKERKLLVFVLAYILLFFAILIVTYLGSSGGKVASVSHQSYVSNPAPWYIANLPTISFAIIFAVLVIIFKYARNANKRHYESNKLIQNEMEFTLDNSGIEYRSERVYSKINWDEIFKVYISKDFFFIFISDRTMWVIPKKYIGIDELSKVVHYFTTYVNKKKVRFANY</sequence>
<keyword evidence="1" id="KW-1133">Transmembrane helix</keyword>
<evidence type="ECO:0000259" key="2">
    <source>
        <dbReference type="Pfam" id="PF14317"/>
    </source>
</evidence>
<keyword evidence="1" id="KW-0472">Membrane</keyword>
<dbReference type="RefSeq" id="WP_080065217.1">
    <property type="nucleotide sequence ID" value="NZ_MZGX01000018.1"/>
</dbReference>
<evidence type="ECO:0000256" key="1">
    <source>
        <dbReference type="SAM" id="Phobius"/>
    </source>
</evidence>
<dbReference type="InterPro" id="IPR025588">
    <property type="entry name" value="YcxB-like_C"/>
</dbReference>
<organism evidence="3 4">
    <name type="scientific">Ruminiclostridium hungatei</name>
    <name type="common">Clostridium hungatei</name>
    <dbReference type="NCBI Taxonomy" id="48256"/>
    <lineage>
        <taxon>Bacteria</taxon>
        <taxon>Bacillati</taxon>
        <taxon>Bacillota</taxon>
        <taxon>Clostridia</taxon>
        <taxon>Eubacteriales</taxon>
        <taxon>Oscillospiraceae</taxon>
        <taxon>Ruminiclostridium</taxon>
    </lineage>
</organism>
<gene>
    <name evidence="3" type="ORF">CLHUN_27620</name>
</gene>